<dbReference type="AlphaFoldDB" id="A0A7N0TH80"/>
<dbReference type="EnsemblPlants" id="Kaladp0037s0118.1.v1.1">
    <property type="protein sequence ID" value="Kaladp0037s0118.1.v1.1"/>
    <property type="gene ID" value="Kaladp0037s0118.v1.1"/>
</dbReference>
<dbReference type="SUPFAM" id="SSF52777">
    <property type="entry name" value="CoA-dependent acyltransferases"/>
    <property type="match status" value="1"/>
</dbReference>
<proteinExistence type="predicted"/>
<dbReference type="Proteomes" id="UP000594263">
    <property type="component" value="Unplaced"/>
</dbReference>
<organism evidence="1 2">
    <name type="scientific">Kalanchoe fedtschenkoi</name>
    <name type="common">Lavender scallops</name>
    <name type="synonym">South American air plant</name>
    <dbReference type="NCBI Taxonomy" id="63787"/>
    <lineage>
        <taxon>Eukaryota</taxon>
        <taxon>Viridiplantae</taxon>
        <taxon>Streptophyta</taxon>
        <taxon>Embryophyta</taxon>
        <taxon>Tracheophyta</taxon>
        <taxon>Spermatophyta</taxon>
        <taxon>Magnoliopsida</taxon>
        <taxon>eudicotyledons</taxon>
        <taxon>Gunneridae</taxon>
        <taxon>Pentapetalae</taxon>
        <taxon>Saxifragales</taxon>
        <taxon>Crassulaceae</taxon>
        <taxon>Kalanchoe</taxon>
    </lineage>
</organism>
<reference evidence="1" key="1">
    <citation type="submission" date="2021-01" db="UniProtKB">
        <authorList>
            <consortium name="EnsemblPlants"/>
        </authorList>
    </citation>
    <scope>IDENTIFICATION</scope>
</reference>
<dbReference type="PANTHER" id="PTHR34375">
    <property type="entry name" value="GATA ZINC FINGER PROTEIN-RELATED"/>
    <property type="match status" value="1"/>
</dbReference>
<name>A0A7N0TH80_KALFE</name>
<dbReference type="InterPro" id="IPR023213">
    <property type="entry name" value="CAT-like_dom_sf"/>
</dbReference>
<sequence>MNNGDAISSVKPTVRPVGSSELSLCKGLQVGTGITAIGLLFSKDHGAPVLQNVLRQLQSAHPVLRSRLRYDPSTKTFSLVTLPAPFIELGLIDLKATSLVLQPDSPSPPLVQIVEHEVNEDKWREIQDPSNNGLDTFCARCYELGDGTRVLALQFLTVALDRTAGNSLLKEFLARLASRGDADSTTQKLNTEIGAALEDLNPKKMAKGLWSSGKSLLSNTVTSVGLNNLCFKDTKSLPRSSRILRMELDRAQTQNLLAGCEKRGIKLHGVTAAAGMIAAHSVNASRNNVNFGVVMVFDCRPSLNPPPPSNFMGFYSTGILTPHPVGKNESLWDLAEKTQKAFTKEKKTNKHLTEIVILNTLFCKAIEHPALTPSSAQRTSLLSVFEDPAIMDGYHSTKELLGLEDFISIAAAHGAGPSITFTDTILDGQLKFTVAYPSPLHSREQLVEIVDKMKNILVDAGR</sequence>
<protein>
    <recommendedName>
        <fullName evidence="3">Condensation domain-containing protein</fullName>
    </recommendedName>
</protein>
<accession>A0A7N0TH80</accession>
<evidence type="ECO:0008006" key="3">
    <source>
        <dbReference type="Google" id="ProtNLM"/>
    </source>
</evidence>
<dbReference type="PANTHER" id="PTHR34375:SF3">
    <property type="entry name" value="CONDENSATION DOMAIN-CONTAINING PROTEIN"/>
    <property type="match status" value="1"/>
</dbReference>
<evidence type="ECO:0000313" key="2">
    <source>
        <dbReference type="Proteomes" id="UP000594263"/>
    </source>
</evidence>
<dbReference type="Gramene" id="Kaladp0037s0118.1.v1.1">
    <property type="protein sequence ID" value="Kaladp0037s0118.1.v1.1"/>
    <property type="gene ID" value="Kaladp0037s0118.v1.1"/>
</dbReference>
<dbReference type="Gene3D" id="3.30.559.10">
    <property type="entry name" value="Chloramphenicol acetyltransferase-like domain"/>
    <property type="match status" value="1"/>
</dbReference>
<keyword evidence="2" id="KW-1185">Reference proteome</keyword>
<evidence type="ECO:0000313" key="1">
    <source>
        <dbReference type="EnsemblPlants" id="Kaladp0037s0118.1.v1.1"/>
    </source>
</evidence>
<dbReference type="Gene3D" id="3.30.559.30">
    <property type="entry name" value="Nonribosomal peptide synthetase, condensation domain"/>
    <property type="match status" value="1"/>
</dbReference>